<comment type="similarity">
    <text evidence="1">Belongs to the RPAP1 family.</text>
</comment>
<accession>E1Z8V3</accession>
<dbReference type="Pfam" id="PF08621">
    <property type="entry name" value="RPAP1_N"/>
    <property type="match status" value="1"/>
</dbReference>
<evidence type="ECO:0000256" key="1">
    <source>
        <dbReference type="ARBA" id="ARBA00009953"/>
    </source>
</evidence>
<evidence type="ECO:0000313" key="5">
    <source>
        <dbReference type="EMBL" id="EFN57672.1"/>
    </source>
</evidence>
<feature type="compositionally biased region" description="Low complexity" evidence="2">
    <location>
        <begin position="1108"/>
        <end position="1125"/>
    </location>
</feature>
<dbReference type="InParanoid" id="E1Z8V3"/>
<name>E1Z8V3_CHLVA</name>
<dbReference type="GeneID" id="17356805"/>
<dbReference type="PANTHER" id="PTHR47605">
    <property type="entry name" value="TRANSCRIPTIONAL ELONGATION REGULATOR MINIYO"/>
    <property type="match status" value="1"/>
</dbReference>
<dbReference type="STRING" id="554065.E1Z8V3"/>
<feature type="compositionally biased region" description="Low complexity" evidence="2">
    <location>
        <begin position="242"/>
        <end position="256"/>
    </location>
</feature>
<feature type="region of interest" description="Disordered" evidence="2">
    <location>
        <begin position="147"/>
        <end position="167"/>
    </location>
</feature>
<dbReference type="KEGG" id="cvr:CHLNCDRAFT_142833"/>
<reference evidence="5 6" key="1">
    <citation type="journal article" date="2010" name="Plant Cell">
        <title>The Chlorella variabilis NC64A genome reveals adaptation to photosymbiosis, coevolution with viruses, and cryptic sex.</title>
        <authorList>
            <person name="Blanc G."/>
            <person name="Duncan G."/>
            <person name="Agarkova I."/>
            <person name="Borodovsky M."/>
            <person name="Gurnon J."/>
            <person name="Kuo A."/>
            <person name="Lindquist E."/>
            <person name="Lucas S."/>
            <person name="Pangilinan J."/>
            <person name="Polle J."/>
            <person name="Salamov A."/>
            <person name="Terry A."/>
            <person name="Yamada T."/>
            <person name="Dunigan D.D."/>
            <person name="Grigoriev I.V."/>
            <person name="Claverie J.M."/>
            <person name="Van Etten J.L."/>
        </authorList>
    </citation>
    <scope>NUCLEOTIDE SEQUENCE [LARGE SCALE GENOMIC DNA]</scope>
    <source>
        <strain evidence="5 6">NC64A</strain>
    </source>
</reference>
<dbReference type="InterPro" id="IPR013930">
    <property type="entry name" value="RPAP1_N"/>
</dbReference>
<dbReference type="RefSeq" id="XP_005849774.1">
    <property type="nucleotide sequence ID" value="XM_005849712.1"/>
</dbReference>
<dbReference type="Proteomes" id="UP000008141">
    <property type="component" value="Unassembled WGS sequence"/>
</dbReference>
<dbReference type="InterPro" id="IPR013929">
    <property type="entry name" value="RPAP1_C"/>
</dbReference>
<evidence type="ECO:0000259" key="3">
    <source>
        <dbReference type="Pfam" id="PF08620"/>
    </source>
</evidence>
<organism evidence="6">
    <name type="scientific">Chlorella variabilis</name>
    <name type="common">Green alga</name>
    <dbReference type="NCBI Taxonomy" id="554065"/>
    <lineage>
        <taxon>Eukaryota</taxon>
        <taxon>Viridiplantae</taxon>
        <taxon>Chlorophyta</taxon>
        <taxon>core chlorophytes</taxon>
        <taxon>Trebouxiophyceae</taxon>
        <taxon>Chlorellales</taxon>
        <taxon>Chlorellaceae</taxon>
        <taxon>Chlorella clade</taxon>
        <taxon>Chlorella</taxon>
    </lineage>
</organism>
<dbReference type="Pfam" id="PF08620">
    <property type="entry name" value="RPAP1_C"/>
    <property type="match status" value="1"/>
</dbReference>
<dbReference type="PANTHER" id="PTHR47605:SF2">
    <property type="entry name" value="TRANSCRIPTIONAL ELONGATION REGULATOR MINIYO"/>
    <property type="match status" value="1"/>
</dbReference>
<proteinExistence type="inferred from homology"/>
<feature type="region of interest" description="Disordered" evidence="2">
    <location>
        <begin position="113"/>
        <end position="133"/>
    </location>
</feature>
<gene>
    <name evidence="5" type="ORF">CHLNCDRAFT_142833</name>
</gene>
<dbReference type="InterPro" id="IPR055326">
    <property type="entry name" value="MINIYO"/>
</dbReference>
<evidence type="ECO:0000313" key="6">
    <source>
        <dbReference type="Proteomes" id="UP000008141"/>
    </source>
</evidence>
<dbReference type="OrthoDB" id="515959at2759"/>
<feature type="compositionally biased region" description="Low complexity" evidence="2">
    <location>
        <begin position="74"/>
        <end position="88"/>
    </location>
</feature>
<evidence type="ECO:0000259" key="4">
    <source>
        <dbReference type="Pfam" id="PF08621"/>
    </source>
</evidence>
<evidence type="ECO:0008006" key="7">
    <source>
        <dbReference type="Google" id="ProtNLM"/>
    </source>
</evidence>
<dbReference type="EMBL" id="GL433839">
    <property type="protein sequence ID" value="EFN57672.1"/>
    <property type="molecule type" value="Genomic_DNA"/>
</dbReference>
<feature type="region of interest" description="Disordered" evidence="2">
    <location>
        <begin position="1108"/>
        <end position="1138"/>
    </location>
</feature>
<feature type="compositionally biased region" description="Polar residues" evidence="2">
    <location>
        <begin position="287"/>
        <end position="298"/>
    </location>
</feature>
<evidence type="ECO:0000256" key="2">
    <source>
        <dbReference type="SAM" id="MobiDB-lite"/>
    </source>
</evidence>
<protein>
    <recommendedName>
        <fullName evidence="7">RNA polymerase II-associated protein 1 N-terminal domain-containing protein</fullName>
    </recommendedName>
</protein>
<feature type="region of interest" description="Disordered" evidence="2">
    <location>
        <begin position="242"/>
        <end position="298"/>
    </location>
</feature>
<feature type="domain" description="RPAP1 C-terminal" evidence="3">
    <location>
        <begin position="341"/>
        <end position="379"/>
    </location>
</feature>
<feature type="region of interest" description="Disordered" evidence="2">
    <location>
        <begin position="1"/>
        <end position="88"/>
    </location>
</feature>
<feature type="compositionally biased region" description="Low complexity" evidence="2">
    <location>
        <begin position="263"/>
        <end position="286"/>
    </location>
</feature>
<feature type="domain" description="RPAP1 N-terminal" evidence="4">
    <location>
        <begin position="183"/>
        <end position="226"/>
    </location>
</feature>
<dbReference type="eggNOG" id="KOG4732">
    <property type="taxonomic scope" value="Eukaryota"/>
</dbReference>
<keyword evidence="6" id="KW-1185">Reference proteome</keyword>
<sequence length="1559" mass="155704">MQEQFAASAAQGDARPAAKVTRITRRPAAPDAAAGGTGGAAPPPPASQPQPALHAARGCALHGPGCQGHHGHEVQQQQQQQHAAGGPQQAAGLLAAMQAALKGIVGEVQERPVAAAAPPQPPTAADAAAAAPFPEATHRKLSKFALGRQRQRAAEEPAPGPAMAPTVLPAEAAGGRSLDEQARIDAENRQLLAAMTPEQVAEAREEAVQRLPPAAVEFLRRRGAEKAKAAAAAVPSAGAAPSAAGQQAASPPLAAPGSGGDTGAASASNARPAQRPRQQPRPQRQPGSANQPGASSASIAGRLRFGIDGSVEGLRPADATVDAAPADVAERDPIRQAGQLQGEGLGAEGYSVQEACLLARSTLAQQRVLALRLLAAVLALSRPSVACSSSVRVPLPPAIAAELQQQAAAGLEWVAVWHHALHAADVVLLLRRSLDDAHPAVAAAAAQALAALLGAAGPAGAAEEAAAEGTDAAPLAGWPAPPLRHMQRPTASGAWVAAPVGAAQCQLSEAAEDEEALDEQQLAKVDPLSGLLHMQLLERVAYLLGAAGAAAAADPLLSILIRCCQAGKDVADQVVATPGMLDAIKAVLDAPPPPAAAGGGVVAAEGGAAGGATAAAFHAGRPKALRLLRQLAQASKAAARLLQEAGLVRFALEHLLRPAAAAGAGGPGQAPASSGTRRRGQLTEALRLWRCFAQHGFYLLLLDDAYPSLCTSFTPQLAPAAAAQPAALSCDELQHWCGPHDSQLSPQCAAALAGGALSWLGQLPLQQLLEAYSTSAITGSQSLAAGEVGARSGRSPYPALAAAGGSSQQAAVLLGTLAAALHFVGSYWSVQVWHTAAEKAAAAGRLAKLGLLPAHSSGTSAGAANGDSEQGLSVLEAVRSILQQLVSSDAAWAVPSALPQPMATPGMVPAAAELAVALARLAATFLPPPQAADASASLLAPLYGQRGSARFLAAAQAADAAVSQPWDVARQLQVLPLARAAALGLQAAGRASTSDGGVAPQAQHWPAIAAADTAQALLRLLPAGEELLALQLMALLLGPQHLAVTAAAAAACLQAEAASNTGLLAADGLAADGGQQGASPPALPDARQLSSLLLAGYAGAWLGMVPESQQEGSQEGRQVAAAAPAVEPPSPTALLRPQGSRLPLPADWMLEEAPVPPPEAGIAAEPAVAAGFALLLALGWEQQQLSSLAARPWPAGAAESRLRLAVLLVFGDWAQAAAGGGFVPGAAVGQGEELAWEQPLARWCLAALMQRYCPAADAAVSSSTPSGAAAGGAAVGGAGERGWQQQEARQLAQHFAAASYGDRLFGAAVATLLRRTVPLDVALEVLSTLADEQALHLLPPLRLLPGPPAVYLDAPPVGHAPGGGGGGGGYGRACFGAGVPGTDGSGGGGGDSDGNGSGRSRQELDLYVKLLSEGPLERCLAAASSGREGRRGGSDGDGGSLTACSVAVPLVLHRLACACFPGAARPGTAETAAGQARRQALLCTIVQRCGEGCGSGGGGDGAASGRRPLLQLLGMLLRWDAAAGQPSGAASRERVTAVEAACASAGTDASAVLQAALEA</sequence>